<feature type="domain" description="Membrane insertase YidC/Oxa/ALB C-terminal" evidence="13">
    <location>
        <begin position="189"/>
        <end position="382"/>
    </location>
</feature>
<comment type="similarity">
    <text evidence="2 9">Belongs to the OXA1/ALB3/YidC family.</text>
</comment>
<evidence type="ECO:0000256" key="7">
    <source>
        <dbReference type="ARBA" id="ARBA00023128"/>
    </source>
</evidence>
<proteinExistence type="inferred from homology"/>
<keyword evidence="7" id="KW-0496">Mitochondrion</keyword>
<feature type="transmembrane region" description="Helical" evidence="12">
    <location>
        <begin position="265"/>
        <end position="283"/>
    </location>
</feature>
<evidence type="ECO:0000256" key="8">
    <source>
        <dbReference type="ARBA" id="ARBA00023136"/>
    </source>
</evidence>
<reference evidence="14" key="1">
    <citation type="submission" date="2022-01" db="EMBL/GenBank/DDBJ databases">
        <authorList>
            <person name="King R."/>
        </authorList>
    </citation>
    <scope>NUCLEOTIDE SEQUENCE</scope>
</reference>
<evidence type="ECO:0000256" key="4">
    <source>
        <dbReference type="ARBA" id="ARBA00022792"/>
    </source>
</evidence>
<accession>A0A9P0GJD6</accession>
<dbReference type="PANTHER" id="PTHR12428:SF66">
    <property type="entry name" value="MITOCHONDRIAL INNER MEMBRANE PROTEIN OXA1L"/>
    <property type="match status" value="1"/>
</dbReference>
<evidence type="ECO:0000256" key="6">
    <source>
        <dbReference type="ARBA" id="ARBA00022989"/>
    </source>
</evidence>
<evidence type="ECO:0000256" key="9">
    <source>
        <dbReference type="RuleBase" id="RU003945"/>
    </source>
</evidence>
<keyword evidence="15" id="KW-1185">Reference proteome</keyword>
<dbReference type="CDD" id="cd20069">
    <property type="entry name" value="5TM_Oxa1-like"/>
    <property type="match status" value="1"/>
</dbReference>
<dbReference type="GO" id="GO:0032977">
    <property type="term" value="F:membrane insertase activity"/>
    <property type="evidence" value="ECO:0007669"/>
    <property type="project" value="InterPro"/>
</dbReference>
<evidence type="ECO:0000256" key="11">
    <source>
        <dbReference type="SAM" id="MobiDB-lite"/>
    </source>
</evidence>
<dbReference type="NCBIfam" id="TIGR03592">
    <property type="entry name" value="yidC_oxa1_cterm"/>
    <property type="match status" value="1"/>
</dbReference>
<evidence type="ECO:0000256" key="12">
    <source>
        <dbReference type="SAM" id="Phobius"/>
    </source>
</evidence>
<keyword evidence="5" id="KW-0809">Transit peptide</keyword>
<dbReference type="Pfam" id="PF02096">
    <property type="entry name" value="60KD_IMP"/>
    <property type="match status" value="1"/>
</dbReference>
<keyword evidence="10" id="KW-0175">Coiled coil</keyword>
<dbReference type="GO" id="GO:0005743">
    <property type="term" value="C:mitochondrial inner membrane"/>
    <property type="evidence" value="ECO:0007669"/>
    <property type="project" value="UniProtKB-SubCell"/>
</dbReference>
<evidence type="ECO:0000256" key="1">
    <source>
        <dbReference type="ARBA" id="ARBA00004448"/>
    </source>
</evidence>
<evidence type="ECO:0000256" key="5">
    <source>
        <dbReference type="ARBA" id="ARBA00022946"/>
    </source>
</evidence>
<feature type="region of interest" description="Disordered" evidence="11">
    <location>
        <begin position="440"/>
        <end position="478"/>
    </location>
</feature>
<feature type="coiled-coil region" evidence="10">
    <location>
        <begin position="20"/>
        <end position="64"/>
    </location>
</feature>
<feature type="transmembrane region" description="Helical" evidence="12">
    <location>
        <begin position="311"/>
        <end position="330"/>
    </location>
</feature>
<comment type="subcellular location">
    <subcellularLocation>
        <location evidence="9">Membrane</location>
        <topology evidence="9">Multi-pass membrane protein</topology>
    </subcellularLocation>
    <subcellularLocation>
        <location evidence="1">Mitochondrion inner membrane</location>
        <topology evidence="1">Multi-pass membrane protein</topology>
    </subcellularLocation>
</comment>
<evidence type="ECO:0000313" key="15">
    <source>
        <dbReference type="Proteomes" id="UP001152799"/>
    </source>
</evidence>
<organism evidence="14 15">
    <name type="scientific">Ceutorhynchus assimilis</name>
    <name type="common">cabbage seed weevil</name>
    <dbReference type="NCBI Taxonomy" id="467358"/>
    <lineage>
        <taxon>Eukaryota</taxon>
        <taxon>Metazoa</taxon>
        <taxon>Ecdysozoa</taxon>
        <taxon>Arthropoda</taxon>
        <taxon>Hexapoda</taxon>
        <taxon>Insecta</taxon>
        <taxon>Pterygota</taxon>
        <taxon>Neoptera</taxon>
        <taxon>Endopterygota</taxon>
        <taxon>Coleoptera</taxon>
        <taxon>Polyphaga</taxon>
        <taxon>Cucujiformia</taxon>
        <taxon>Curculionidae</taxon>
        <taxon>Ceutorhynchinae</taxon>
        <taxon>Ceutorhynchus</taxon>
    </lineage>
</organism>
<name>A0A9P0GJD6_9CUCU</name>
<evidence type="ECO:0000313" key="14">
    <source>
        <dbReference type="EMBL" id="CAH1122923.1"/>
    </source>
</evidence>
<sequence length="478" mass="53634">MSGYHRIFKLKGFLSSIRNLKNINKINDSLTKEIDDLCSKNKVLQDSSNSLSKLKELNQFLSKEFGNKSLYSVQNCLEDKKDAQHKRKFLKPRHLKKEIEKLCKHLKSGQVLGGSATFAAASGLSLRENVTTDPIPEPPLVPDWTAESINQLNALGEPTFASLGLGGSTPVGILQSAMEYLHATVGLEWWATIVLSTLIIRICLFPLVILAQRNAAKMNNIMPQMQLLQMKITEARQTGDSMGAARYSQELMVFMREKGVNPFKNMLVPLAQAPIFLSFFMGLRQMANVPVDSLRTGGVFWFTDLTLPDQFYLMPVITSLTLWATIEVGADAGRLSAQNAVILKYFLRAMPIIIIPFTMNFPGAILCYWVSSNFVSLIQVSFLRIPKVRDYFKIERMVTFTPDQLPTKPKGFTEGVKDSWTNLKLTRELDERQRLDEMQFKRAGKGPLQKTFKYDPTKLPPSGGGGQQQAAISAKKRS</sequence>
<dbReference type="InterPro" id="IPR028055">
    <property type="entry name" value="YidC/Oxa/ALB_C"/>
</dbReference>
<keyword evidence="4" id="KW-0999">Mitochondrion inner membrane</keyword>
<evidence type="ECO:0000259" key="13">
    <source>
        <dbReference type="Pfam" id="PF02096"/>
    </source>
</evidence>
<dbReference type="AlphaFoldDB" id="A0A9P0GJD6"/>
<dbReference type="PANTHER" id="PTHR12428">
    <property type="entry name" value="OXA1"/>
    <property type="match status" value="1"/>
</dbReference>
<dbReference type="GO" id="GO:0032979">
    <property type="term" value="P:protein insertion into mitochondrial inner membrane from matrix"/>
    <property type="evidence" value="ECO:0007669"/>
    <property type="project" value="TreeGrafter"/>
</dbReference>
<feature type="transmembrane region" description="Helical" evidence="12">
    <location>
        <begin position="189"/>
        <end position="211"/>
    </location>
</feature>
<dbReference type="Proteomes" id="UP001152799">
    <property type="component" value="Chromosome 10"/>
</dbReference>
<evidence type="ECO:0000256" key="10">
    <source>
        <dbReference type="SAM" id="Coils"/>
    </source>
</evidence>
<keyword evidence="3 9" id="KW-0812">Transmembrane</keyword>
<dbReference type="EMBL" id="OU892286">
    <property type="protein sequence ID" value="CAH1122923.1"/>
    <property type="molecule type" value="Genomic_DNA"/>
</dbReference>
<dbReference type="InterPro" id="IPR001708">
    <property type="entry name" value="YidC/ALB3/OXA1/COX18"/>
</dbReference>
<gene>
    <name evidence="14" type="ORF">CEUTPL_LOCUS1959</name>
</gene>
<protein>
    <recommendedName>
        <fullName evidence="13">Membrane insertase YidC/Oxa/ALB C-terminal domain-containing protein</fullName>
    </recommendedName>
</protein>
<keyword evidence="8 12" id="KW-0472">Membrane</keyword>
<evidence type="ECO:0000256" key="2">
    <source>
        <dbReference type="ARBA" id="ARBA00009877"/>
    </source>
</evidence>
<keyword evidence="6 12" id="KW-1133">Transmembrane helix</keyword>
<evidence type="ECO:0000256" key="3">
    <source>
        <dbReference type="ARBA" id="ARBA00022692"/>
    </source>
</evidence>